<evidence type="ECO:0000313" key="2">
    <source>
        <dbReference type="Proteomes" id="UP001232113"/>
    </source>
</evidence>
<proteinExistence type="predicted"/>
<dbReference type="RefSeq" id="WP_261374863.1">
    <property type="nucleotide sequence ID" value="NZ_JASOLY010000004.1"/>
</dbReference>
<protein>
    <submittedName>
        <fullName evidence="1">Uncharacterized protein</fullName>
    </submittedName>
</protein>
<accession>A0AAW6XM57</accession>
<sequence>MNLQPSDFKVNLDAIDQSQIAVPGYSWKITSATPAGTDLGAETYTFGNPQTITIDYTRDVEGNVTKKVTEIIDKLVNNQMTTEPARTVILKKANWD</sequence>
<organism evidence="1 2">
    <name type="scientific">Lactobacillus paragasseri</name>
    <dbReference type="NCBI Taxonomy" id="2107999"/>
    <lineage>
        <taxon>Bacteria</taxon>
        <taxon>Bacillati</taxon>
        <taxon>Bacillota</taxon>
        <taxon>Bacilli</taxon>
        <taxon>Lactobacillales</taxon>
        <taxon>Lactobacillaceae</taxon>
        <taxon>Lactobacillus</taxon>
    </lineage>
</organism>
<dbReference type="EMBL" id="JASOLY010000004">
    <property type="protein sequence ID" value="MDK6868144.1"/>
    <property type="molecule type" value="Genomic_DNA"/>
</dbReference>
<dbReference type="Proteomes" id="UP001232113">
    <property type="component" value="Unassembled WGS sequence"/>
</dbReference>
<name>A0AAW6XM57_9LACO</name>
<gene>
    <name evidence="1" type="ORF">QP354_03535</name>
</gene>
<evidence type="ECO:0000313" key="1">
    <source>
        <dbReference type="EMBL" id="MDK6868144.1"/>
    </source>
</evidence>
<reference evidence="1" key="1">
    <citation type="submission" date="2023-05" db="EMBL/GenBank/DDBJ databases">
        <title>Cataloging the Phylogenetic Diversity of Human Bladder Bacteria.</title>
        <authorList>
            <person name="Du J."/>
        </authorList>
    </citation>
    <scope>NUCLEOTIDE SEQUENCE</scope>
    <source>
        <strain evidence="1">UMB6975B</strain>
    </source>
</reference>
<dbReference type="AlphaFoldDB" id="A0AAW6XM57"/>
<comment type="caution">
    <text evidence="1">The sequence shown here is derived from an EMBL/GenBank/DDBJ whole genome shotgun (WGS) entry which is preliminary data.</text>
</comment>